<comment type="catalytic activity">
    <reaction evidence="10">
        <text>5-amino-6-(5-phospho-D-ribitylamino)uracil + NADP(+) = 5-amino-6-(5-phospho-D-ribosylamino)uracil + NADPH + H(+)</text>
        <dbReference type="Rhea" id="RHEA:17845"/>
        <dbReference type="ChEBI" id="CHEBI:15378"/>
        <dbReference type="ChEBI" id="CHEBI:57783"/>
        <dbReference type="ChEBI" id="CHEBI:58349"/>
        <dbReference type="ChEBI" id="CHEBI:58421"/>
        <dbReference type="ChEBI" id="CHEBI:58453"/>
        <dbReference type="EC" id="1.1.1.193"/>
    </reaction>
</comment>
<keyword evidence="8 10" id="KW-0560">Oxidoreductase</keyword>
<evidence type="ECO:0000313" key="12">
    <source>
        <dbReference type="EMBL" id="MET4632972.1"/>
    </source>
</evidence>
<gene>
    <name evidence="12" type="ORF">ABIE08_000885</name>
</gene>
<name>A0ABV2QVB8_9HYPH</name>
<protein>
    <recommendedName>
        <fullName evidence="10">Riboflavin biosynthesis protein RibD</fullName>
    </recommendedName>
    <domain>
        <recommendedName>
            <fullName evidence="10">Diaminohydroxyphosphoribosylaminopyrimidine deaminase</fullName>
            <shortName evidence="10">DRAP deaminase</shortName>
            <ecNumber evidence="10">3.5.4.26</ecNumber>
        </recommendedName>
        <alternativeName>
            <fullName evidence="10">Riboflavin-specific deaminase</fullName>
        </alternativeName>
    </domain>
    <domain>
        <recommendedName>
            <fullName evidence="10">5-amino-6-(5-phosphoribosylamino)uracil reductase</fullName>
            <ecNumber evidence="10">1.1.1.193</ecNumber>
        </recommendedName>
        <alternativeName>
            <fullName evidence="10">HTP reductase</fullName>
        </alternativeName>
    </domain>
</protein>
<dbReference type="Pfam" id="PF00383">
    <property type="entry name" value="dCMP_cyt_deam_1"/>
    <property type="match status" value="1"/>
</dbReference>
<dbReference type="InterPro" id="IPR002734">
    <property type="entry name" value="RibDG_C"/>
</dbReference>
<keyword evidence="10" id="KW-0862">Zinc</keyword>
<comment type="pathway">
    <text evidence="3 10">Cofactor biosynthesis; riboflavin biosynthesis; 5-amino-6-(D-ribitylamino)uracil from GTP: step 3/4.</text>
</comment>
<dbReference type="GO" id="GO:0008835">
    <property type="term" value="F:diaminohydroxyphosphoribosylaminopyrimidine deaminase activity"/>
    <property type="evidence" value="ECO:0007669"/>
    <property type="project" value="UniProtKB-EC"/>
</dbReference>
<dbReference type="InterPro" id="IPR004794">
    <property type="entry name" value="Eubact_RibD"/>
</dbReference>
<evidence type="ECO:0000256" key="2">
    <source>
        <dbReference type="ARBA" id="ARBA00004882"/>
    </source>
</evidence>
<proteinExistence type="inferred from homology"/>
<reference evidence="12 13" key="1">
    <citation type="submission" date="2024-06" db="EMBL/GenBank/DDBJ databases">
        <title>Sorghum-associated microbial communities from plants grown in Nebraska, USA.</title>
        <authorList>
            <person name="Schachtman D."/>
        </authorList>
    </citation>
    <scope>NUCLEOTIDE SEQUENCE [LARGE SCALE GENOMIC DNA]</scope>
    <source>
        <strain evidence="12 13">3207</strain>
    </source>
</reference>
<keyword evidence="13" id="KW-1185">Reference proteome</keyword>
<dbReference type="SUPFAM" id="SSF53597">
    <property type="entry name" value="Dihydrofolate reductase-like"/>
    <property type="match status" value="1"/>
</dbReference>
<sequence length="379" mass="39371">MATERAGNVDAEMDRRLMAVALRFGRRNLGSTAPAPPVGALVVGQEGDEPVILGRGTTSAGGTTHAEIDALAMAGEFARGATVYTTLEPSPDPNNGPSDVAALIEAGVTRVVSALESPDPRMAGRGHAQLRDAGIAVTTGVLGDEARRLVAGPISVLNQGRPHITLKLAVSADGMIGRLAGERMLVSGREAFARLQTMRIEADATLIGIGTAMVDDPSLTVRVPGLRAHSPIRVVLDTQARLSPKSSLVKSAAETALWVICSAEAPLVQRQSLLDAGVEVLPVGTGSGGVDIEAAMRLLAERGVTRLLAEGGAKVAASLLGRGLLDEVVLFHAPVVVGPDGVRALAGGALSAIERSPRFRRVEEARLGEDRMVRYERAV</sequence>
<evidence type="ECO:0000256" key="1">
    <source>
        <dbReference type="ARBA" id="ARBA00002151"/>
    </source>
</evidence>
<dbReference type="Proteomes" id="UP001549321">
    <property type="component" value="Unassembled WGS sequence"/>
</dbReference>
<dbReference type="PIRSF" id="PIRSF006769">
    <property type="entry name" value="RibD"/>
    <property type="match status" value="1"/>
</dbReference>
<dbReference type="RefSeq" id="WP_354549041.1">
    <property type="nucleotide sequence ID" value="NZ_JBEPSM010000001.1"/>
</dbReference>
<dbReference type="GO" id="GO:0008703">
    <property type="term" value="F:5-amino-6-(5-phosphoribosylamino)uracil reductase activity"/>
    <property type="evidence" value="ECO:0007669"/>
    <property type="project" value="UniProtKB-EC"/>
</dbReference>
<dbReference type="EC" id="3.5.4.26" evidence="10"/>
<dbReference type="SUPFAM" id="SSF53927">
    <property type="entry name" value="Cytidine deaminase-like"/>
    <property type="match status" value="1"/>
</dbReference>
<keyword evidence="10" id="KW-0479">Metal-binding</keyword>
<keyword evidence="10 12" id="KW-0378">Hydrolase</keyword>
<dbReference type="InterPro" id="IPR024072">
    <property type="entry name" value="DHFR-like_dom_sf"/>
</dbReference>
<evidence type="ECO:0000256" key="4">
    <source>
        <dbReference type="ARBA" id="ARBA00005259"/>
    </source>
</evidence>
<evidence type="ECO:0000256" key="10">
    <source>
        <dbReference type="PIRNR" id="PIRNR006769"/>
    </source>
</evidence>
<evidence type="ECO:0000256" key="8">
    <source>
        <dbReference type="ARBA" id="ARBA00023002"/>
    </source>
</evidence>
<evidence type="ECO:0000256" key="7">
    <source>
        <dbReference type="ARBA" id="ARBA00022857"/>
    </source>
</evidence>
<dbReference type="PANTHER" id="PTHR38011">
    <property type="entry name" value="DIHYDROFOLATE REDUCTASE FAMILY PROTEIN (AFU_ORTHOLOGUE AFUA_8G06820)"/>
    <property type="match status" value="1"/>
</dbReference>
<evidence type="ECO:0000256" key="5">
    <source>
        <dbReference type="ARBA" id="ARBA00007417"/>
    </source>
</evidence>
<accession>A0ABV2QVB8</accession>
<dbReference type="InterPro" id="IPR050765">
    <property type="entry name" value="Riboflavin_Biosynth_HTPR"/>
</dbReference>
<comment type="catalytic activity">
    <reaction evidence="10">
        <text>2,5-diamino-6-hydroxy-4-(5-phosphoribosylamino)-pyrimidine + H2O + H(+) = 5-amino-6-(5-phospho-D-ribosylamino)uracil + NH4(+)</text>
        <dbReference type="Rhea" id="RHEA:21868"/>
        <dbReference type="ChEBI" id="CHEBI:15377"/>
        <dbReference type="ChEBI" id="CHEBI:15378"/>
        <dbReference type="ChEBI" id="CHEBI:28938"/>
        <dbReference type="ChEBI" id="CHEBI:58453"/>
        <dbReference type="ChEBI" id="CHEBI:58614"/>
        <dbReference type="EC" id="3.5.4.26"/>
    </reaction>
</comment>
<dbReference type="Gene3D" id="3.40.140.10">
    <property type="entry name" value="Cytidine Deaminase, domain 2"/>
    <property type="match status" value="1"/>
</dbReference>
<keyword evidence="7 10" id="KW-0521">NADP</keyword>
<dbReference type="EMBL" id="JBEPSM010000001">
    <property type="protein sequence ID" value="MET4632972.1"/>
    <property type="molecule type" value="Genomic_DNA"/>
</dbReference>
<evidence type="ECO:0000256" key="9">
    <source>
        <dbReference type="ARBA" id="ARBA00023268"/>
    </source>
</evidence>
<evidence type="ECO:0000259" key="11">
    <source>
        <dbReference type="PROSITE" id="PS51747"/>
    </source>
</evidence>
<comment type="function">
    <text evidence="1 10">Converts 2,5-diamino-6-(ribosylamino)-4(3h)-pyrimidinone 5'-phosphate into 5-amino-6-(ribosylamino)-2,4(1h,3h)-pyrimidinedione 5'-phosphate.</text>
</comment>
<dbReference type="PROSITE" id="PS51747">
    <property type="entry name" value="CYT_DCMP_DEAMINASES_2"/>
    <property type="match status" value="1"/>
</dbReference>
<comment type="similarity">
    <text evidence="5 10">In the C-terminal section; belongs to the HTP reductase family.</text>
</comment>
<evidence type="ECO:0000313" key="13">
    <source>
        <dbReference type="Proteomes" id="UP001549321"/>
    </source>
</evidence>
<keyword evidence="9" id="KW-0511">Multifunctional enzyme</keyword>
<dbReference type="InterPro" id="IPR016193">
    <property type="entry name" value="Cytidine_deaminase-like"/>
</dbReference>
<evidence type="ECO:0000256" key="3">
    <source>
        <dbReference type="ARBA" id="ARBA00004910"/>
    </source>
</evidence>
<dbReference type="Pfam" id="PF01872">
    <property type="entry name" value="RibD_C"/>
    <property type="match status" value="1"/>
</dbReference>
<comment type="similarity">
    <text evidence="4 10">In the N-terminal section; belongs to the cytidine and deoxycytidylate deaminase family.</text>
</comment>
<dbReference type="Gene3D" id="3.40.430.10">
    <property type="entry name" value="Dihydrofolate Reductase, subunit A"/>
    <property type="match status" value="1"/>
</dbReference>
<comment type="cofactor">
    <cofactor evidence="10">
        <name>Zn(2+)</name>
        <dbReference type="ChEBI" id="CHEBI:29105"/>
    </cofactor>
    <text evidence="10">Binds 1 zinc ion.</text>
</comment>
<evidence type="ECO:0000256" key="6">
    <source>
        <dbReference type="ARBA" id="ARBA00022619"/>
    </source>
</evidence>
<comment type="pathway">
    <text evidence="2 10">Cofactor biosynthesis; riboflavin biosynthesis; 5-amino-6-(D-ribitylamino)uracil from GTP: step 2/4.</text>
</comment>
<keyword evidence="6 10" id="KW-0686">Riboflavin biosynthesis</keyword>
<dbReference type="PANTHER" id="PTHR38011:SF7">
    <property type="entry name" value="2,5-DIAMINO-6-RIBOSYLAMINO-4(3H)-PYRIMIDINONE 5'-PHOSPHATE REDUCTASE"/>
    <property type="match status" value="1"/>
</dbReference>
<dbReference type="NCBIfam" id="TIGR00326">
    <property type="entry name" value="eubact_ribD"/>
    <property type="match status" value="1"/>
</dbReference>
<feature type="domain" description="CMP/dCMP-type deaminase" evidence="11">
    <location>
        <begin position="12"/>
        <end position="138"/>
    </location>
</feature>
<comment type="caution">
    <text evidence="12">The sequence shown here is derived from an EMBL/GenBank/DDBJ whole genome shotgun (WGS) entry which is preliminary data.</text>
</comment>
<dbReference type="EC" id="1.1.1.193" evidence="10"/>
<dbReference type="InterPro" id="IPR002125">
    <property type="entry name" value="CMP_dCMP_dom"/>
</dbReference>
<organism evidence="12 13">
    <name type="scientific">Kaistia defluvii</name>
    <dbReference type="NCBI Taxonomy" id="410841"/>
    <lineage>
        <taxon>Bacteria</taxon>
        <taxon>Pseudomonadati</taxon>
        <taxon>Pseudomonadota</taxon>
        <taxon>Alphaproteobacteria</taxon>
        <taxon>Hyphomicrobiales</taxon>
        <taxon>Kaistiaceae</taxon>
        <taxon>Kaistia</taxon>
    </lineage>
</organism>